<gene>
    <name evidence="1" type="ORF">TBRA_LOCUS3310</name>
</gene>
<dbReference type="OrthoDB" id="30289at2759"/>
<sequence length="163" mass="18306">MKAPGTSSFSTAARAIRGKEPAVSATTSIPNTYPIFLAALWSDVFVPKNHFKADLEGTSAEHEHSLYHLVSLSRGQTNNVTVHCNDPGEVLTWDFDVMRNQVLFAVLHKEKSKDFLLPTSLEAKNGRRAWTELSESSLASFATIARVFRYEFIFRNLFSRARI</sequence>
<evidence type="ECO:0000313" key="2">
    <source>
        <dbReference type="Proteomes" id="UP000479190"/>
    </source>
</evidence>
<organism evidence="1 2">
    <name type="scientific">Trichogramma brassicae</name>
    <dbReference type="NCBI Taxonomy" id="86971"/>
    <lineage>
        <taxon>Eukaryota</taxon>
        <taxon>Metazoa</taxon>
        <taxon>Ecdysozoa</taxon>
        <taxon>Arthropoda</taxon>
        <taxon>Hexapoda</taxon>
        <taxon>Insecta</taxon>
        <taxon>Pterygota</taxon>
        <taxon>Neoptera</taxon>
        <taxon>Endopterygota</taxon>
        <taxon>Hymenoptera</taxon>
        <taxon>Apocrita</taxon>
        <taxon>Proctotrupomorpha</taxon>
        <taxon>Chalcidoidea</taxon>
        <taxon>Trichogrammatidae</taxon>
        <taxon>Trichogramma</taxon>
    </lineage>
</organism>
<dbReference type="AlphaFoldDB" id="A0A6H5I4E2"/>
<dbReference type="SUPFAM" id="SSF101576">
    <property type="entry name" value="Supernatant protein factor (SPF), C-terminal domain"/>
    <property type="match status" value="1"/>
</dbReference>
<dbReference type="InterPro" id="IPR036598">
    <property type="entry name" value="GOLD_dom_sf"/>
</dbReference>
<keyword evidence="2" id="KW-1185">Reference proteome</keyword>
<proteinExistence type="predicted"/>
<dbReference type="EMBL" id="CADCXV010000640">
    <property type="protein sequence ID" value="CAB0031337.1"/>
    <property type="molecule type" value="Genomic_DNA"/>
</dbReference>
<evidence type="ECO:0000313" key="1">
    <source>
        <dbReference type="EMBL" id="CAB0031337.1"/>
    </source>
</evidence>
<reference evidence="1 2" key="1">
    <citation type="submission" date="2020-02" db="EMBL/GenBank/DDBJ databases">
        <authorList>
            <person name="Ferguson B K."/>
        </authorList>
    </citation>
    <scope>NUCLEOTIDE SEQUENCE [LARGE SCALE GENOMIC DNA]</scope>
</reference>
<dbReference type="Gene3D" id="2.60.120.680">
    <property type="entry name" value="GOLD domain"/>
    <property type="match status" value="1"/>
</dbReference>
<dbReference type="Proteomes" id="UP000479190">
    <property type="component" value="Unassembled WGS sequence"/>
</dbReference>
<accession>A0A6H5I4E2</accession>
<protein>
    <submittedName>
        <fullName evidence="1">Uncharacterized protein</fullName>
    </submittedName>
</protein>
<name>A0A6H5I4E2_9HYME</name>